<keyword evidence="5 7" id="KW-0275">Fatty acid biosynthesis</keyword>
<keyword evidence="3 7" id="KW-0276">Fatty acid metabolism</keyword>
<sequence>MEFDLGQLRELLKILNETDIEELNLKSDDFELNVRKGVASAGVPPLSPEQLTDLPAATPAVPAPVPVTPAPATEKNWVEVTSPMVGTFYRSPAPEEPPFVEIGDKVRNGQTLCIIEAMKLMNEIEAEISGEIVEILVENAQPVAFGDPLLRIKPSA</sequence>
<dbReference type="PRINTS" id="PR01071">
    <property type="entry name" value="ACOABIOTINCC"/>
</dbReference>
<keyword evidence="2 7" id="KW-0444">Lipid biosynthesis</keyword>
<dbReference type="Gene3D" id="2.40.50.100">
    <property type="match status" value="1"/>
</dbReference>
<dbReference type="GO" id="GO:0006633">
    <property type="term" value="P:fatty acid biosynthetic process"/>
    <property type="evidence" value="ECO:0007669"/>
    <property type="project" value="UniProtKB-KW"/>
</dbReference>
<evidence type="ECO:0000313" key="9">
    <source>
        <dbReference type="EMBL" id="MCM1981304.1"/>
    </source>
</evidence>
<dbReference type="RefSeq" id="WP_166278593.1">
    <property type="nucleotide sequence ID" value="NZ_JTHE03000004.1"/>
</dbReference>
<comment type="function">
    <text evidence="7">This protein is a component of the acetyl coenzyme A carboxylase complex; first, biotin carboxylase catalyzes the carboxylation of the carrier protein and then the transcarboxylase transfers the carboxyl group to form malonyl-CoA.</text>
</comment>
<dbReference type="EMBL" id="JTHE03000004">
    <property type="protein sequence ID" value="MCM1981304.1"/>
    <property type="molecule type" value="Genomic_DNA"/>
</dbReference>
<keyword evidence="4 7" id="KW-0443">Lipid metabolism</keyword>
<evidence type="ECO:0000313" key="10">
    <source>
        <dbReference type="Proteomes" id="UP000031561"/>
    </source>
</evidence>
<organism evidence="9 10">
    <name type="scientific">Lyngbya confervoides BDU141951</name>
    <dbReference type="NCBI Taxonomy" id="1574623"/>
    <lineage>
        <taxon>Bacteria</taxon>
        <taxon>Bacillati</taxon>
        <taxon>Cyanobacteriota</taxon>
        <taxon>Cyanophyceae</taxon>
        <taxon>Oscillatoriophycideae</taxon>
        <taxon>Oscillatoriales</taxon>
        <taxon>Microcoleaceae</taxon>
        <taxon>Lyngbya</taxon>
    </lineage>
</organism>
<dbReference type="InterPro" id="IPR000089">
    <property type="entry name" value="Biotin_lipoyl"/>
</dbReference>
<comment type="caution">
    <text evidence="9">The sequence shown here is derived from an EMBL/GenBank/DDBJ whole genome shotgun (WGS) entry which is preliminary data.</text>
</comment>
<protein>
    <recommendedName>
        <fullName evidence="7">Biotin carboxyl carrier protein of acetyl-CoA carboxylase</fullName>
    </recommendedName>
</protein>
<dbReference type="InterPro" id="IPR053217">
    <property type="entry name" value="ACC_Biotin_Carrier"/>
</dbReference>
<dbReference type="InterPro" id="IPR001249">
    <property type="entry name" value="AcCoA_biotinCC"/>
</dbReference>
<feature type="domain" description="Lipoyl-binding" evidence="8">
    <location>
        <begin position="77"/>
        <end position="153"/>
    </location>
</feature>
<dbReference type="Proteomes" id="UP000031561">
    <property type="component" value="Unassembled WGS sequence"/>
</dbReference>
<keyword evidence="6 7" id="KW-0092">Biotin</keyword>
<dbReference type="NCBIfam" id="TIGR00531">
    <property type="entry name" value="BCCP"/>
    <property type="match status" value="1"/>
</dbReference>
<evidence type="ECO:0000256" key="7">
    <source>
        <dbReference type="RuleBase" id="RU364072"/>
    </source>
</evidence>
<evidence type="ECO:0000256" key="6">
    <source>
        <dbReference type="ARBA" id="ARBA00023267"/>
    </source>
</evidence>
<dbReference type="Pfam" id="PF00364">
    <property type="entry name" value="Biotin_lipoyl"/>
    <property type="match status" value="1"/>
</dbReference>
<accession>A0ABD4SY91</accession>
<comment type="pathway">
    <text evidence="1 7">Lipid metabolism; fatty acid biosynthesis.</text>
</comment>
<evidence type="ECO:0000256" key="4">
    <source>
        <dbReference type="ARBA" id="ARBA00023098"/>
    </source>
</evidence>
<evidence type="ECO:0000256" key="3">
    <source>
        <dbReference type="ARBA" id="ARBA00022832"/>
    </source>
</evidence>
<reference evidence="9 10" key="1">
    <citation type="journal article" date="2015" name="Genome Announc.">
        <title>Draft Genome Sequence of Filamentous Marine Cyanobacterium Lyngbya confervoides Strain BDU141951.</title>
        <authorList>
            <person name="Chandrababunaidu M.M."/>
            <person name="Sen D."/>
            <person name="Tripathy S."/>
        </authorList>
    </citation>
    <scope>NUCLEOTIDE SEQUENCE [LARGE SCALE GENOMIC DNA]</scope>
    <source>
        <strain evidence="9 10">BDU141951</strain>
    </source>
</reference>
<dbReference type="PANTHER" id="PTHR47597">
    <property type="entry name" value="IS A MEMBER OF THE PF|00364 BIOTIN-REQUIRING ENZYMES FAMILY-RELATED"/>
    <property type="match status" value="1"/>
</dbReference>
<dbReference type="PROSITE" id="PS00188">
    <property type="entry name" value="BIOTIN"/>
    <property type="match status" value="1"/>
</dbReference>
<dbReference type="FunFam" id="2.40.50.100:FF:000003">
    <property type="entry name" value="Acetyl-CoA carboxylase biotin carboxyl carrier protein"/>
    <property type="match status" value="1"/>
</dbReference>
<dbReference type="InterPro" id="IPR001882">
    <property type="entry name" value="Biotin_BS"/>
</dbReference>
<dbReference type="CDD" id="cd06850">
    <property type="entry name" value="biotinyl_domain"/>
    <property type="match status" value="1"/>
</dbReference>
<dbReference type="SUPFAM" id="SSF51230">
    <property type="entry name" value="Single hybrid motif"/>
    <property type="match status" value="1"/>
</dbReference>
<proteinExistence type="predicted"/>
<dbReference type="GO" id="GO:0016874">
    <property type="term" value="F:ligase activity"/>
    <property type="evidence" value="ECO:0007669"/>
    <property type="project" value="UniProtKB-KW"/>
</dbReference>
<dbReference type="PROSITE" id="PS50968">
    <property type="entry name" value="BIOTINYL_LIPOYL"/>
    <property type="match status" value="1"/>
</dbReference>
<gene>
    <name evidence="9" type="primary">accB</name>
    <name evidence="9" type="ORF">QQ91_0000450</name>
</gene>
<dbReference type="AlphaFoldDB" id="A0ABD4SY91"/>
<evidence type="ECO:0000256" key="2">
    <source>
        <dbReference type="ARBA" id="ARBA00022516"/>
    </source>
</evidence>
<keyword evidence="9" id="KW-0436">Ligase</keyword>
<evidence type="ECO:0000256" key="1">
    <source>
        <dbReference type="ARBA" id="ARBA00005194"/>
    </source>
</evidence>
<evidence type="ECO:0000256" key="5">
    <source>
        <dbReference type="ARBA" id="ARBA00023160"/>
    </source>
</evidence>
<dbReference type="InterPro" id="IPR011053">
    <property type="entry name" value="Single_hybrid_motif"/>
</dbReference>
<keyword evidence="10" id="KW-1185">Reference proteome</keyword>
<name>A0ABD4SY91_9CYAN</name>
<dbReference type="PANTHER" id="PTHR47597:SF1">
    <property type="entry name" value="IS A MEMBER OF THE PF|00364 BIOTIN-REQUIRING ENZYMES FAMILY-RELATED"/>
    <property type="match status" value="1"/>
</dbReference>
<evidence type="ECO:0000259" key="8">
    <source>
        <dbReference type="PROSITE" id="PS50968"/>
    </source>
</evidence>